<dbReference type="AlphaFoldDB" id="A0A644XT05"/>
<keyword evidence="1" id="KW-0812">Transmembrane</keyword>
<name>A0A644XT05_9ZZZZ</name>
<keyword evidence="1" id="KW-0472">Membrane</keyword>
<evidence type="ECO:0000259" key="2">
    <source>
        <dbReference type="Pfam" id="PF02397"/>
    </source>
</evidence>
<sequence length="199" mass="22565">MTGKRIFDLFFSAIAILILLVPGLLLALIIMMESRGGAFYRQVRVGRNEKPFRLLKFRTMFTGSDAKGLLTVGSADNRVTGFGKFLRRSKMDELPQMINILAGQMSFVGPRPEVPKYVAMYSDEQKKVLSVRPGLTDYASLEYINESDLLAQQSDPEKYYIETVMPAKLSLNLKYIKEMSCATDLKIIFRTLFKIGRRG</sequence>
<dbReference type="EC" id="2.7.8.36" evidence="3"/>
<reference evidence="3" key="1">
    <citation type="submission" date="2019-08" db="EMBL/GenBank/DDBJ databases">
        <authorList>
            <person name="Kucharzyk K."/>
            <person name="Murdoch R.W."/>
            <person name="Higgins S."/>
            <person name="Loffler F."/>
        </authorList>
    </citation>
    <scope>NUCLEOTIDE SEQUENCE</scope>
</reference>
<dbReference type="EMBL" id="VSSQ01003070">
    <property type="protein sequence ID" value="MPM18881.1"/>
    <property type="molecule type" value="Genomic_DNA"/>
</dbReference>
<comment type="caution">
    <text evidence="3">The sequence shown here is derived from an EMBL/GenBank/DDBJ whole genome shotgun (WGS) entry which is preliminary data.</text>
</comment>
<proteinExistence type="predicted"/>
<dbReference type="Pfam" id="PF02397">
    <property type="entry name" value="Bac_transf"/>
    <property type="match status" value="1"/>
</dbReference>
<evidence type="ECO:0000256" key="1">
    <source>
        <dbReference type="SAM" id="Phobius"/>
    </source>
</evidence>
<feature type="domain" description="Bacterial sugar transferase" evidence="2">
    <location>
        <begin position="4"/>
        <end position="195"/>
    </location>
</feature>
<dbReference type="InterPro" id="IPR003362">
    <property type="entry name" value="Bact_transf"/>
</dbReference>
<keyword evidence="1" id="KW-1133">Transmembrane helix</keyword>
<keyword evidence="3" id="KW-0808">Transferase</keyword>
<dbReference type="PANTHER" id="PTHR30576:SF20">
    <property type="entry name" value="QUINOVOSAMINEPHOSPHOTRANSFERAE-RELATED"/>
    <property type="match status" value="1"/>
</dbReference>
<protein>
    <submittedName>
        <fullName evidence="3">Undecaprenyl phosphate N,N'-diacetylbacillosamine 1-phosphate transferase</fullName>
        <ecNumber evidence="3">2.7.8.36</ecNumber>
    </submittedName>
</protein>
<gene>
    <name evidence="3" type="primary">pglC_8</name>
    <name evidence="3" type="ORF">SDC9_65299</name>
</gene>
<dbReference type="GO" id="GO:0102334">
    <property type="term" value="F:N,N'-diacetylbacilliosaminyl-1-phosphate transferase activity"/>
    <property type="evidence" value="ECO:0007669"/>
    <property type="project" value="UniProtKB-EC"/>
</dbReference>
<evidence type="ECO:0000313" key="3">
    <source>
        <dbReference type="EMBL" id="MPM18881.1"/>
    </source>
</evidence>
<accession>A0A644XT05</accession>
<organism evidence="3">
    <name type="scientific">bioreactor metagenome</name>
    <dbReference type="NCBI Taxonomy" id="1076179"/>
    <lineage>
        <taxon>unclassified sequences</taxon>
        <taxon>metagenomes</taxon>
        <taxon>ecological metagenomes</taxon>
    </lineage>
</organism>
<dbReference type="PANTHER" id="PTHR30576">
    <property type="entry name" value="COLANIC BIOSYNTHESIS UDP-GLUCOSE LIPID CARRIER TRANSFERASE"/>
    <property type="match status" value="1"/>
</dbReference>
<feature type="transmembrane region" description="Helical" evidence="1">
    <location>
        <begin position="6"/>
        <end position="31"/>
    </location>
</feature>